<name>B7KC78_GLOC7</name>
<dbReference type="Proteomes" id="UP000002384">
    <property type="component" value="Chromosome"/>
</dbReference>
<dbReference type="PANTHER" id="PTHR22847">
    <property type="entry name" value="WD40 REPEAT PROTEIN"/>
    <property type="match status" value="1"/>
</dbReference>
<proteinExistence type="predicted"/>
<feature type="repeat" description="WD" evidence="3">
    <location>
        <begin position="686"/>
        <end position="717"/>
    </location>
</feature>
<organism evidence="4 5">
    <name type="scientific">Gloeothece citriformis (strain PCC 7424)</name>
    <name type="common">Cyanothece sp. (strain PCC 7424)</name>
    <dbReference type="NCBI Taxonomy" id="65393"/>
    <lineage>
        <taxon>Bacteria</taxon>
        <taxon>Bacillati</taxon>
        <taxon>Cyanobacteriota</taxon>
        <taxon>Cyanophyceae</taxon>
        <taxon>Oscillatoriophycideae</taxon>
        <taxon>Chroococcales</taxon>
        <taxon>Aphanothecaceae</taxon>
        <taxon>Gloeothece</taxon>
        <taxon>Gloeothece citriformis</taxon>
    </lineage>
</organism>
<evidence type="ECO:0000256" key="2">
    <source>
        <dbReference type="ARBA" id="ARBA00022737"/>
    </source>
</evidence>
<keyword evidence="2" id="KW-0677">Repeat</keyword>
<dbReference type="Gene3D" id="2.130.10.10">
    <property type="entry name" value="YVTN repeat-like/Quinoprotein amine dehydrogenase"/>
    <property type="match status" value="2"/>
</dbReference>
<keyword evidence="5" id="KW-1185">Reference proteome</keyword>
<evidence type="ECO:0000256" key="1">
    <source>
        <dbReference type="ARBA" id="ARBA00022574"/>
    </source>
</evidence>
<protein>
    <submittedName>
        <fullName evidence="4">WD-40 repeat protein</fullName>
    </submittedName>
</protein>
<dbReference type="EMBL" id="CP001291">
    <property type="protein sequence ID" value="ACK70183.1"/>
    <property type="molecule type" value="Genomic_DNA"/>
</dbReference>
<dbReference type="OrthoDB" id="440879at2"/>
<dbReference type="HOGENOM" id="CLU_376802_0_0_3"/>
<dbReference type="Pfam" id="PF00400">
    <property type="entry name" value="WD40"/>
    <property type="match status" value="2"/>
</dbReference>
<accession>B7KC78</accession>
<dbReference type="SUPFAM" id="SSF50978">
    <property type="entry name" value="WD40 repeat-like"/>
    <property type="match status" value="1"/>
</dbReference>
<dbReference type="PROSITE" id="PS00678">
    <property type="entry name" value="WD_REPEATS_1"/>
    <property type="match status" value="1"/>
</dbReference>
<dbReference type="PANTHER" id="PTHR22847:SF637">
    <property type="entry name" value="WD REPEAT DOMAIN 5B"/>
    <property type="match status" value="1"/>
</dbReference>
<feature type="repeat" description="WD" evidence="3">
    <location>
        <begin position="421"/>
        <end position="455"/>
    </location>
</feature>
<evidence type="ECO:0000313" key="4">
    <source>
        <dbReference type="EMBL" id="ACK70183.1"/>
    </source>
</evidence>
<dbReference type="AlphaFoldDB" id="B7KC78"/>
<dbReference type="KEGG" id="cyc:PCC7424_1748"/>
<dbReference type="RefSeq" id="WP_012599126.1">
    <property type="nucleotide sequence ID" value="NC_011729.1"/>
</dbReference>
<gene>
    <name evidence="4" type="ordered locus">PCC7424_1748</name>
</gene>
<sequence length="785" mass="88900">MVTKLINVQLSSNHLLFQPGKGTVSFEVSVTNLSEIFASFQMTLQAAGISQIDTIDWYKLEPDISSKTPPGGTAKFCVTLQKNPLPGFVGEMDILIRVFSVELANSEHRDFLHLTLEPGLETIPLTLKLLDKKLQGYPGQTLNIAAEIHQEGIRPINLIITLIGLNQDWLIEGETQRLLLSHKTSKKVNFVCKIPLSNEVISQIYPFIIKVVSEKNYTFETQGFLEVLPSGKVIFEVDPSSGTIPSKWKWLPHFKVFPAIYNLKFHNHSNLRQRMGASLVNSDSFPEKWQIINPQLPQVTLFIFTLFLNLWKADPVTACLFFREYFYVIVNPNETRELALKIQARRPWFGQVKTLFFTVSGTLIDLPKNNSSLPQIDLENSRQLVTLAVYPKISLWFGGFISLVLLWVYWWQSCFNPQSPFCGHQLSVNSVQFNGRGLSAVSGSDDQSIIEWNINGFGWENFFVHPIFYPIIRTGEPEENSQKAVRVVRYQPSENRLIAAGLENGEIEIWDLLNNRQCPQMRLTPNLANRVLDIAFSPYSQFFYSSYGSGQVLQWKYTPSLLDAETCNPPLTNLIKPVQERTFNFAIYSLLLVGENYNLLALGGQYNTLCLTQSNLTNNRCAIVGKRDGNEQDYLQSITTAEAQPYLLATADNQGQIKIWDLRQKNCLNNLPNCQDINPIDQWRHNNSLSSPIYSIALSEKGRYLVSGGQDGQVLLWILNSNGTRTCPEPIPIYKSKKSINSVDIIVIEQKIYILSGGDETKVRLDVKNLSKLKCINSANSNQEK</sequence>
<evidence type="ECO:0000313" key="5">
    <source>
        <dbReference type="Proteomes" id="UP000002384"/>
    </source>
</evidence>
<dbReference type="STRING" id="65393.PCC7424_1748"/>
<dbReference type="SMART" id="SM00320">
    <property type="entry name" value="WD40"/>
    <property type="match status" value="5"/>
</dbReference>
<dbReference type="InterPro" id="IPR001680">
    <property type="entry name" value="WD40_rpt"/>
</dbReference>
<dbReference type="InterPro" id="IPR019775">
    <property type="entry name" value="WD40_repeat_CS"/>
</dbReference>
<dbReference type="PROSITE" id="PS50082">
    <property type="entry name" value="WD_REPEATS_2"/>
    <property type="match status" value="2"/>
</dbReference>
<dbReference type="eggNOG" id="COG2319">
    <property type="taxonomic scope" value="Bacteria"/>
</dbReference>
<dbReference type="PROSITE" id="PS50294">
    <property type="entry name" value="WD_REPEATS_REGION"/>
    <property type="match status" value="2"/>
</dbReference>
<dbReference type="InterPro" id="IPR015943">
    <property type="entry name" value="WD40/YVTN_repeat-like_dom_sf"/>
</dbReference>
<dbReference type="InterPro" id="IPR036322">
    <property type="entry name" value="WD40_repeat_dom_sf"/>
</dbReference>
<reference evidence="5" key="1">
    <citation type="journal article" date="2011" name="MBio">
        <title>Novel metabolic attributes of the genus Cyanothece, comprising a group of unicellular nitrogen-fixing Cyanobacteria.</title>
        <authorList>
            <person name="Bandyopadhyay A."/>
            <person name="Elvitigala T."/>
            <person name="Welsh E."/>
            <person name="Stockel J."/>
            <person name="Liberton M."/>
            <person name="Min H."/>
            <person name="Sherman L.A."/>
            <person name="Pakrasi H.B."/>
        </authorList>
    </citation>
    <scope>NUCLEOTIDE SEQUENCE [LARGE SCALE GENOMIC DNA]</scope>
    <source>
        <strain evidence="5">PCC 7424</strain>
    </source>
</reference>
<keyword evidence="1 3" id="KW-0853">WD repeat</keyword>
<evidence type="ECO:0000256" key="3">
    <source>
        <dbReference type="PROSITE-ProRule" id="PRU00221"/>
    </source>
</evidence>